<keyword evidence="1" id="KW-0732">Signal</keyword>
<dbReference type="InterPro" id="IPR021307">
    <property type="entry name" value="DUF2884"/>
</dbReference>
<comment type="caution">
    <text evidence="2">The sequence shown here is derived from an EMBL/GenBank/DDBJ whole genome shotgun (WGS) entry which is preliminary data.</text>
</comment>
<dbReference type="RefSeq" id="WP_110201761.1">
    <property type="nucleotide sequence ID" value="NZ_QICH01000003.1"/>
</dbReference>
<evidence type="ECO:0000313" key="2">
    <source>
        <dbReference type="EMBL" id="PXF62861.1"/>
    </source>
</evidence>
<dbReference type="Pfam" id="PF11101">
    <property type="entry name" value="DUF2884"/>
    <property type="match status" value="1"/>
</dbReference>
<reference evidence="2 3" key="1">
    <citation type="submission" date="2018-05" db="EMBL/GenBank/DDBJ databases">
        <title>Kangiella spongicola genome sequence.</title>
        <authorList>
            <person name="Maclea K.S."/>
            <person name="Goen A.E."/>
            <person name="Kelley C."/>
            <person name="Underriner A."/>
            <person name="Silverwood T."/>
            <person name="Trachtenberg A.M."/>
        </authorList>
    </citation>
    <scope>NUCLEOTIDE SEQUENCE [LARGE SCALE GENOMIC DNA]</scope>
    <source>
        <strain evidence="2 3">ATCC BAA-2076</strain>
    </source>
</reference>
<keyword evidence="3" id="KW-1185">Reference proteome</keyword>
<evidence type="ECO:0000256" key="1">
    <source>
        <dbReference type="SAM" id="SignalP"/>
    </source>
</evidence>
<proteinExistence type="predicted"/>
<dbReference type="AlphaFoldDB" id="A0A318D1K2"/>
<sequence>MKHLLTTSLVGIMLTLGSASGMAHSNDLVCDADLAYNIDVKNNELSFSTQGQQKVLILGKGSTPAQELYLDGNKQALNAEQQTLLKEYNQQIRQLLPQAAAVANEASAIAVDAVASVTSALLHDNPDKAKEFTVKVEKLSAGLSQHISQNHLRPEGIVEYIESSNFEAEFEALVESAVADFMENNVGEIVAAALSGNEDKVKAFEQRMEKFGQEMEQQFEARGEALEKQAEKLCQLVQSIDLTEGELVKAFAKFDEYQLITE</sequence>
<accession>A0A318D1K2</accession>
<dbReference type="EMBL" id="QICH01000003">
    <property type="protein sequence ID" value="PXF62861.1"/>
    <property type="molecule type" value="Genomic_DNA"/>
</dbReference>
<gene>
    <name evidence="2" type="ORF">DL796_11145</name>
</gene>
<feature type="signal peptide" evidence="1">
    <location>
        <begin position="1"/>
        <end position="23"/>
    </location>
</feature>
<evidence type="ECO:0008006" key="4">
    <source>
        <dbReference type="Google" id="ProtNLM"/>
    </source>
</evidence>
<feature type="chain" id="PRO_5016363956" description="DUF2884 domain-containing protein" evidence="1">
    <location>
        <begin position="24"/>
        <end position="262"/>
    </location>
</feature>
<dbReference type="Proteomes" id="UP000247689">
    <property type="component" value="Unassembled WGS sequence"/>
</dbReference>
<organism evidence="2 3">
    <name type="scientific">Kangiella spongicola</name>
    <dbReference type="NCBI Taxonomy" id="796379"/>
    <lineage>
        <taxon>Bacteria</taxon>
        <taxon>Pseudomonadati</taxon>
        <taxon>Pseudomonadota</taxon>
        <taxon>Gammaproteobacteria</taxon>
        <taxon>Kangiellales</taxon>
        <taxon>Kangiellaceae</taxon>
        <taxon>Kangiella</taxon>
    </lineage>
</organism>
<protein>
    <recommendedName>
        <fullName evidence="4">DUF2884 domain-containing protein</fullName>
    </recommendedName>
</protein>
<evidence type="ECO:0000313" key="3">
    <source>
        <dbReference type="Proteomes" id="UP000247689"/>
    </source>
</evidence>
<name>A0A318D1K2_9GAMM</name>
<dbReference type="OrthoDB" id="6397557at2"/>